<dbReference type="Proteomes" id="UP000193335">
    <property type="component" value="Unassembled WGS sequence"/>
</dbReference>
<name>A0A1Y2JA52_BRAJP</name>
<comment type="caution">
    <text evidence="1">The sequence shown here is derived from an EMBL/GenBank/DDBJ whole genome shotgun (WGS) entry which is preliminary data.</text>
</comment>
<proteinExistence type="predicted"/>
<evidence type="ECO:0000313" key="2">
    <source>
        <dbReference type="Proteomes" id="UP000193335"/>
    </source>
</evidence>
<accession>A0A1Y2JA52</accession>
<reference evidence="1 2" key="1">
    <citation type="submission" date="2017-03" db="EMBL/GenBank/DDBJ databases">
        <title>Whole genome sequences of fourteen strains of Bradyrhizobium canariense and one strain of Bradyrhizobium japonicum isolated from Lupinus (Papilionoideae: Genisteae) species in Algeria.</title>
        <authorList>
            <person name="Crovadore J."/>
            <person name="Chekireb D."/>
            <person name="Brachmann A."/>
            <person name="Chablais R."/>
            <person name="Cochard B."/>
            <person name="Lefort F."/>
        </authorList>
    </citation>
    <scope>NUCLEOTIDE SEQUENCE [LARGE SCALE GENOMIC DNA]</scope>
    <source>
        <strain evidence="1 2">UBMA197</strain>
    </source>
</reference>
<organism evidence="1 2">
    <name type="scientific">Bradyrhizobium japonicum</name>
    <dbReference type="NCBI Taxonomy" id="375"/>
    <lineage>
        <taxon>Bacteria</taxon>
        <taxon>Pseudomonadati</taxon>
        <taxon>Pseudomonadota</taxon>
        <taxon>Alphaproteobacteria</taxon>
        <taxon>Hyphomicrobiales</taxon>
        <taxon>Nitrobacteraceae</taxon>
        <taxon>Bradyrhizobium</taxon>
    </lineage>
</organism>
<evidence type="ECO:0000313" key="1">
    <source>
        <dbReference type="EMBL" id="OSJ22073.1"/>
    </source>
</evidence>
<sequence length="60" mass="6652">MTFRVLQGIELIGTLTEAERLVAASNHEREAFLDGIEFIVSTIADMQCRVLDNLPSSEEA</sequence>
<protein>
    <submittedName>
        <fullName evidence="1">Uncharacterized protein</fullName>
    </submittedName>
</protein>
<dbReference type="AlphaFoldDB" id="A0A1Y2JA52"/>
<dbReference type="EMBL" id="NAFL01000286">
    <property type="protein sequence ID" value="OSJ22073.1"/>
    <property type="molecule type" value="Genomic_DNA"/>
</dbReference>
<gene>
    <name evidence="1" type="ORF">BSZ19_46580</name>
</gene>